<proteinExistence type="predicted"/>
<dbReference type="RefSeq" id="WP_118037044.1">
    <property type="nucleotide sequence ID" value="NZ_QRYY01000006.1"/>
</dbReference>
<dbReference type="GO" id="GO:0003677">
    <property type="term" value="F:DNA binding"/>
    <property type="evidence" value="ECO:0007669"/>
    <property type="project" value="UniProtKB-KW"/>
</dbReference>
<dbReference type="PANTHER" id="PTHR37299:SF1">
    <property type="entry name" value="STAGE 0 SPORULATION PROTEIN A HOMOLOG"/>
    <property type="match status" value="1"/>
</dbReference>
<dbReference type="InterPro" id="IPR001789">
    <property type="entry name" value="Sig_transdc_resp-reg_receiver"/>
</dbReference>
<dbReference type="SMART" id="SM00850">
    <property type="entry name" value="LytTR"/>
    <property type="match status" value="1"/>
</dbReference>
<dbReference type="Gene3D" id="2.40.50.1020">
    <property type="entry name" value="LytTr DNA-binding domain"/>
    <property type="match status" value="1"/>
</dbReference>
<dbReference type="Pfam" id="PF04397">
    <property type="entry name" value="LytTR"/>
    <property type="match status" value="1"/>
</dbReference>
<dbReference type="PANTHER" id="PTHR37299">
    <property type="entry name" value="TRANSCRIPTIONAL REGULATOR-RELATED"/>
    <property type="match status" value="1"/>
</dbReference>
<keyword evidence="3" id="KW-0597">Phosphoprotein</keyword>
<dbReference type="Proteomes" id="UP000265828">
    <property type="component" value="Unassembled WGS sequence"/>
</dbReference>
<name>A0A395X907_9FIRM</name>
<evidence type="ECO:0000256" key="2">
    <source>
        <dbReference type="ARBA" id="ARBA00024867"/>
    </source>
</evidence>
<dbReference type="PROSITE" id="PS50930">
    <property type="entry name" value="HTH_LYTTR"/>
    <property type="match status" value="1"/>
</dbReference>
<evidence type="ECO:0000256" key="1">
    <source>
        <dbReference type="ARBA" id="ARBA00018672"/>
    </source>
</evidence>
<evidence type="ECO:0000259" key="4">
    <source>
        <dbReference type="PROSITE" id="PS50110"/>
    </source>
</evidence>
<keyword evidence="6" id="KW-0238">DNA-binding</keyword>
<dbReference type="InterPro" id="IPR007492">
    <property type="entry name" value="LytTR_DNA-bd_dom"/>
</dbReference>
<feature type="domain" description="HTH LytTR-type" evidence="5">
    <location>
        <begin position="130"/>
        <end position="228"/>
    </location>
</feature>
<dbReference type="SUPFAM" id="SSF52172">
    <property type="entry name" value="CheY-like"/>
    <property type="match status" value="1"/>
</dbReference>
<feature type="modified residue" description="4-aspartylphosphate" evidence="3">
    <location>
        <position position="59"/>
    </location>
</feature>
<feature type="domain" description="Response regulatory" evidence="4">
    <location>
        <begin position="2"/>
        <end position="122"/>
    </location>
</feature>
<gene>
    <name evidence="6" type="ORF">DWW07_08955</name>
</gene>
<sequence>MKIAICDDNSLQIDFFKAHIDEFLKKRGDKSYTLNTYSSGKPLIDDIADGQWYDIVVLDVVLDNENGINVARQLRKNGYNGNIAFWTAYKNYVFDALDVLPVHYIIKGSEHGRMYSVVAHTLEDIREKALTIKNRDHFHRVEFRHIEYIESRNKSILVHCTCGIIHVVRGKLSDIEPRLDGRFLRCHQSYIVNMDEIKDASDHFEMISGDIVPIRQREAAKIRNLYKNYIENFE</sequence>
<evidence type="ECO:0000256" key="3">
    <source>
        <dbReference type="PROSITE-ProRule" id="PRU00169"/>
    </source>
</evidence>
<comment type="function">
    <text evidence="2">May play the central regulatory role in sporulation. It may be an element of the effector pathway responsible for the activation of sporulation genes in response to nutritional stress. Spo0A may act in concert with spo0H (a sigma factor) to control the expression of some genes that are critical to the sporulation process.</text>
</comment>
<reference evidence="6 7" key="1">
    <citation type="submission" date="2018-08" db="EMBL/GenBank/DDBJ databases">
        <title>A genome reference for cultivated species of the human gut microbiota.</title>
        <authorList>
            <person name="Zou Y."/>
            <person name="Xue W."/>
            <person name="Luo G."/>
        </authorList>
    </citation>
    <scope>NUCLEOTIDE SEQUENCE [LARGE SCALE GENOMIC DNA]</scope>
    <source>
        <strain evidence="6 7">AF14-23</strain>
    </source>
</reference>
<evidence type="ECO:0000259" key="5">
    <source>
        <dbReference type="PROSITE" id="PS50930"/>
    </source>
</evidence>
<dbReference type="EMBL" id="QRZI01000005">
    <property type="protein sequence ID" value="RGV64320.1"/>
    <property type="molecule type" value="Genomic_DNA"/>
</dbReference>
<dbReference type="InterPro" id="IPR011006">
    <property type="entry name" value="CheY-like_superfamily"/>
</dbReference>
<dbReference type="GO" id="GO:0000156">
    <property type="term" value="F:phosphorelay response regulator activity"/>
    <property type="evidence" value="ECO:0007669"/>
    <property type="project" value="InterPro"/>
</dbReference>
<evidence type="ECO:0000313" key="7">
    <source>
        <dbReference type="Proteomes" id="UP000265828"/>
    </source>
</evidence>
<dbReference type="AlphaFoldDB" id="A0A395X907"/>
<organism evidence="6 7">
    <name type="scientific">Blautia obeum</name>
    <dbReference type="NCBI Taxonomy" id="40520"/>
    <lineage>
        <taxon>Bacteria</taxon>
        <taxon>Bacillati</taxon>
        <taxon>Bacillota</taxon>
        <taxon>Clostridia</taxon>
        <taxon>Lachnospirales</taxon>
        <taxon>Lachnospiraceae</taxon>
        <taxon>Blautia</taxon>
    </lineage>
</organism>
<dbReference type="SMART" id="SM00448">
    <property type="entry name" value="REC"/>
    <property type="match status" value="1"/>
</dbReference>
<dbReference type="Gene3D" id="3.40.50.2300">
    <property type="match status" value="1"/>
</dbReference>
<dbReference type="PROSITE" id="PS50110">
    <property type="entry name" value="RESPONSE_REGULATORY"/>
    <property type="match status" value="1"/>
</dbReference>
<dbReference type="InterPro" id="IPR046947">
    <property type="entry name" value="LytR-like"/>
</dbReference>
<dbReference type="Pfam" id="PF00072">
    <property type="entry name" value="Response_reg"/>
    <property type="match status" value="1"/>
</dbReference>
<accession>A0A395X907</accession>
<protein>
    <recommendedName>
        <fullName evidence="1">Stage 0 sporulation protein A homolog</fullName>
    </recommendedName>
</protein>
<evidence type="ECO:0000313" key="6">
    <source>
        <dbReference type="EMBL" id="RGV64320.1"/>
    </source>
</evidence>
<comment type="caution">
    <text evidence="6">The sequence shown here is derived from an EMBL/GenBank/DDBJ whole genome shotgun (WGS) entry which is preliminary data.</text>
</comment>